<proteinExistence type="predicted"/>
<protein>
    <submittedName>
        <fullName evidence="4">Uncharacterized protein</fullName>
    </submittedName>
</protein>
<feature type="transmembrane region" description="Helical" evidence="2">
    <location>
        <begin position="416"/>
        <end position="433"/>
    </location>
</feature>
<feature type="transmembrane region" description="Helical" evidence="2">
    <location>
        <begin position="71"/>
        <end position="94"/>
    </location>
</feature>
<evidence type="ECO:0000313" key="4">
    <source>
        <dbReference type="EMBL" id="RXZ87456.1"/>
    </source>
</evidence>
<dbReference type="EMBL" id="SDPM01000002">
    <property type="protein sequence ID" value="RXZ87456.1"/>
    <property type="molecule type" value="Genomic_DNA"/>
</dbReference>
<dbReference type="EMBL" id="JACCBI010000001">
    <property type="protein sequence ID" value="NYD66802.1"/>
    <property type="molecule type" value="Genomic_DNA"/>
</dbReference>
<sequence>MVRETTAELRARLDALEAENDALRARADAAAAEADDARADARAARAEIDDARATLPLDVRDSAPKRHRGRAVLAGALIALGVLLAPVAVVAGWARAELVDTDRFVSTFAPIAEDPAVRAFVAAEVSTAITEAVDIDALTAEVFDGIRTLDLPAPATRALGLLEQPAATGLRTLVDSSVRAIVESDAYRVAVNEALRISHAQIVSALQGDPRSTVAIGNDGTVSLNLGPVIAEVKTRLVDTGVGFASVIPEIELVVPVLQSDGLGSARTIYALAVAVGTWLPWVALAFLALGVAVAPRRSRALLGASIALAAISALLAVVFSIARVLFLGSVSPSIIPTDAASVIYDGLVQRMIDTTVAVAVLGACVAIVTWFASTAALPTRLRAFIGDGLGSVRVAAERRGITTGRFGVLLHQNRVLARTLVGIVAAVVLMFGRPLTPALIIWTVVLALVVVLVLELVQRPDGARVAPVDDPVPQAG</sequence>
<feature type="transmembrane region" description="Helical" evidence="2">
    <location>
        <begin position="301"/>
        <end position="323"/>
    </location>
</feature>
<reference evidence="4 5" key="1">
    <citation type="submission" date="2019-01" db="EMBL/GenBank/DDBJ databases">
        <title>Agromyces.</title>
        <authorList>
            <person name="Li J."/>
        </authorList>
    </citation>
    <scope>NUCLEOTIDE SEQUENCE [LARGE SCALE GENOMIC DNA]</scope>
    <source>
        <strain evidence="4 5">DSM 23870</strain>
    </source>
</reference>
<feature type="transmembrane region" description="Helical" evidence="2">
    <location>
        <begin position="357"/>
        <end position="378"/>
    </location>
</feature>
<keyword evidence="2" id="KW-1133">Transmembrane helix</keyword>
<dbReference type="AlphaFoldDB" id="A0A4V1R2K3"/>
<evidence type="ECO:0000313" key="5">
    <source>
        <dbReference type="Proteomes" id="UP000292686"/>
    </source>
</evidence>
<gene>
    <name evidence="3" type="ORF">BJ972_001321</name>
    <name evidence="4" type="ORF">ESP50_05945</name>
</gene>
<evidence type="ECO:0000256" key="1">
    <source>
        <dbReference type="SAM" id="Coils"/>
    </source>
</evidence>
<evidence type="ECO:0000313" key="3">
    <source>
        <dbReference type="EMBL" id="NYD66802.1"/>
    </source>
</evidence>
<dbReference type="RefSeq" id="WP_129173084.1">
    <property type="nucleotide sequence ID" value="NZ_JACCBI010000001.1"/>
</dbReference>
<dbReference type="OrthoDB" id="4350291at2"/>
<feature type="coiled-coil region" evidence="1">
    <location>
        <begin position="6"/>
        <end position="54"/>
    </location>
</feature>
<evidence type="ECO:0000256" key="2">
    <source>
        <dbReference type="SAM" id="Phobius"/>
    </source>
</evidence>
<reference evidence="3 6" key="2">
    <citation type="submission" date="2020-07" db="EMBL/GenBank/DDBJ databases">
        <title>Sequencing the genomes of 1000 actinobacteria strains.</title>
        <authorList>
            <person name="Klenk H.-P."/>
        </authorList>
    </citation>
    <scope>NUCLEOTIDE SEQUENCE [LARGE SCALE GENOMIC DNA]</scope>
    <source>
        <strain evidence="3 6">DSM 23870</strain>
    </source>
</reference>
<feature type="transmembrane region" description="Helical" evidence="2">
    <location>
        <begin position="269"/>
        <end position="294"/>
    </location>
</feature>
<keyword evidence="2" id="KW-0472">Membrane</keyword>
<organism evidence="4 5">
    <name type="scientific">Agromyces atrinae</name>
    <dbReference type="NCBI Taxonomy" id="592376"/>
    <lineage>
        <taxon>Bacteria</taxon>
        <taxon>Bacillati</taxon>
        <taxon>Actinomycetota</taxon>
        <taxon>Actinomycetes</taxon>
        <taxon>Micrococcales</taxon>
        <taxon>Microbacteriaceae</taxon>
        <taxon>Agromyces</taxon>
    </lineage>
</organism>
<keyword evidence="1" id="KW-0175">Coiled coil</keyword>
<dbReference type="Proteomes" id="UP000292686">
    <property type="component" value="Unassembled WGS sequence"/>
</dbReference>
<feature type="transmembrane region" description="Helical" evidence="2">
    <location>
        <begin position="439"/>
        <end position="458"/>
    </location>
</feature>
<name>A0A4V1R2K3_9MICO</name>
<comment type="caution">
    <text evidence="4">The sequence shown here is derived from an EMBL/GenBank/DDBJ whole genome shotgun (WGS) entry which is preliminary data.</text>
</comment>
<dbReference type="Proteomes" id="UP000581087">
    <property type="component" value="Unassembled WGS sequence"/>
</dbReference>
<evidence type="ECO:0000313" key="6">
    <source>
        <dbReference type="Proteomes" id="UP000581087"/>
    </source>
</evidence>
<keyword evidence="5" id="KW-1185">Reference proteome</keyword>
<accession>A0A4V1R2K3</accession>
<keyword evidence="2" id="KW-0812">Transmembrane</keyword>